<reference evidence="2" key="1">
    <citation type="submission" date="2022-11" db="UniProtKB">
        <authorList>
            <consortium name="WormBaseParasite"/>
        </authorList>
    </citation>
    <scope>IDENTIFICATION</scope>
</reference>
<proteinExistence type="predicted"/>
<sequence>MYLADVGPHQTNFSLLQNRQSVAKEKVPQEMLQYAGTYHGGKKLKPNSFNDASGPYDDEMIRPEQHLSAKERLCLEVVEEMAEGKQYQELMQPTSLV</sequence>
<dbReference type="Proteomes" id="UP000887565">
    <property type="component" value="Unplaced"/>
</dbReference>
<accession>A0A915LC32</accession>
<dbReference type="AlphaFoldDB" id="A0A915LC32"/>
<dbReference type="WBParaSite" id="nRc.2.0.1.t47351-RA">
    <property type="protein sequence ID" value="nRc.2.0.1.t47351-RA"/>
    <property type="gene ID" value="nRc.2.0.1.g47351"/>
</dbReference>
<protein>
    <submittedName>
        <fullName evidence="2">Uncharacterized protein</fullName>
    </submittedName>
</protein>
<name>A0A915LC32_ROMCU</name>
<organism evidence="1 2">
    <name type="scientific">Romanomermis culicivorax</name>
    <name type="common">Nematode worm</name>
    <dbReference type="NCBI Taxonomy" id="13658"/>
    <lineage>
        <taxon>Eukaryota</taxon>
        <taxon>Metazoa</taxon>
        <taxon>Ecdysozoa</taxon>
        <taxon>Nematoda</taxon>
        <taxon>Enoplea</taxon>
        <taxon>Dorylaimia</taxon>
        <taxon>Mermithida</taxon>
        <taxon>Mermithoidea</taxon>
        <taxon>Mermithidae</taxon>
        <taxon>Romanomermis</taxon>
    </lineage>
</organism>
<evidence type="ECO:0000313" key="1">
    <source>
        <dbReference type="Proteomes" id="UP000887565"/>
    </source>
</evidence>
<evidence type="ECO:0000313" key="2">
    <source>
        <dbReference type="WBParaSite" id="nRc.2.0.1.t47351-RA"/>
    </source>
</evidence>
<keyword evidence="1" id="KW-1185">Reference proteome</keyword>